<dbReference type="Pfam" id="PF07661">
    <property type="entry name" value="MORN_2"/>
    <property type="match status" value="2"/>
</dbReference>
<accession>A0A481Z6W2</accession>
<dbReference type="InterPro" id="IPR043919">
    <property type="entry name" value="DUF5758"/>
</dbReference>
<reference evidence="1" key="1">
    <citation type="journal article" date="2019" name="MBio">
        <title>Virus Genomes from Deep Sea Sediments Expand the Ocean Megavirome and Support Independent Origins of Viral Gigantism.</title>
        <authorList>
            <person name="Backstrom D."/>
            <person name="Yutin N."/>
            <person name="Jorgensen S.L."/>
            <person name="Dharamshi J."/>
            <person name="Homa F."/>
            <person name="Zaremba-Niedwiedzka K."/>
            <person name="Spang A."/>
            <person name="Wolf Y.I."/>
            <person name="Koonin E.V."/>
            <person name="Ettema T.J."/>
        </authorList>
    </citation>
    <scope>NUCLEOTIDE SEQUENCE</scope>
</reference>
<name>A0A481Z6W2_9VIRU</name>
<dbReference type="InterPro" id="IPR011652">
    <property type="entry name" value="MORN_2"/>
</dbReference>
<organism evidence="1">
    <name type="scientific">Pithovirus LCPAC302</name>
    <dbReference type="NCBI Taxonomy" id="2506593"/>
    <lineage>
        <taxon>Viruses</taxon>
        <taxon>Pithoviruses</taxon>
    </lineage>
</organism>
<sequence length="192" mass="22621">MHVYKACKNSIVILELLPDSINNESRKDVLNPSYAGFRTNKAKVISLVHPITNKEIKQDISIYSSNFVYKIDMIVQEPDFNLEELNYASSEGIHYFKTYEAAISWWYRKNEKFPLNGVVTYWYLENGTKQLEKHYKDGKTNGIYTQYWPNGNKMCEMNFKEGRKDGSFTLWYSSGKIESKGYYKNNFKYQQS</sequence>
<dbReference type="Pfam" id="PF19062">
    <property type="entry name" value="DUF5758"/>
    <property type="match status" value="1"/>
</dbReference>
<gene>
    <name evidence="1" type="ORF">LCPAC302_02080</name>
</gene>
<evidence type="ECO:0000313" key="1">
    <source>
        <dbReference type="EMBL" id="QBK91588.1"/>
    </source>
</evidence>
<dbReference type="Gene3D" id="2.20.110.10">
    <property type="entry name" value="Histone H3 K4-specific methyltransferase SET7/9 N-terminal domain"/>
    <property type="match status" value="1"/>
</dbReference>
<evidence type="ECO:0008006" key="2">
    <source>
        <dbReference type="Google" id="ProtNLM"/>
    </source>
</evidence>
<proteinExistence type="predicted"/>
<dbReference type="EMBL" id="MK500549">
    <property type="protein sequence ID" value="QBK91588.1"/>
    <property type="molecule type" value="Genomic_DNA"/>
</dbReference>
<protein>
    <recommendedName>
        <fullName evidence="2">MORN repeat protein</fullName>
    </recommendedName>
</protein>
<dbReference type="SUPFAM" id="SSF82185">
    <property type="entry name" value="Histone H3 K4-specific methyltransferase SET7/9 N-terminal domain"/>
    <property type="match status" value="1"/>
</dbReference>